<dbReference type="EnsemblPlants" id="OBART02G36820.1">
    <property type="protein sequence ID" value="OBART02G36820.1"/>
    <property type="gene ID" value="OBART02G36820"/>
</dbReference>
<organism evidence="1">
    <name type="scientific">Oryza barthii</name>
    <dbReference type="NCBI Taxonomy" id="65489"/>
    <lineage>
        <taxon>Eukaryota</taxon>
        <taxon>Viridiplantae</taxon>
        <taxon>Streptophyta</taxon>
        <taxon>Embryophyta</taxon>
        <taxon>Tracheophyta</taxon>
        <taxon>Spermatophyta</taxon>
        <taxon>Magnoliopsida</taxon>
        <taxon>Liliopsida</taxon>
        <taxon>Poales</taxon>
        <taxon>Poaceae</taxon>
        <taxon>BOP clade</taxon>
        <taxon>Oryzoideae</taxon>
        <taxon>Oryzeae</taxon>
        <taxon>Oryzinae</taxon>
        <taxon>Oryza</taxon>
    </lineage>
</organism>
<evidence type="ECO:0000313" key="1">
    <source>
        <dbReference type="EnsemblPlants" id="OBART02G36820.1"/>
    </source>
</evidence>
<dbReference type="Proteomes" id="UP000026960">
    <property type="component" value="Chromosome 2"/>
</dbReference>
<name>A0A0D3FBW8_9ORYZ</name>
<keyword evidence="2" id="KW-1185">Reference proteome</keyword>
<proteinExistence type="predicted"/>
<sequence length="99" mass="11338">MVGDRFDRCRTTEPEIVGILLQKGSGKEKRTRPQLDIVAQVQQSRKSSKKACYQGFSEKLLSKYLVVELLLYRNREKTDDVVIVSALNRKPMEEIGIPN</sequence>
<dbReference type="HOGENOM" id="CLU_2324438_0_0_1"/>
<dbReference type="AlphaFoldDB" id="A0A0D3FBW8"/>
<reference evidence="1" key="1">
    <citation type="journal article" date="2009" name="Rice">
        <title>De Novo Next Generation Sequencing of Plant Genomes.</title>
        <authorList>
            <person name="Rounsley S."/>
            <person name="Marri P.R."/>
            <person name="Yu Y."/>
            <person name="He R."/>
            <person name="Sisneros N."/>
            <person name="Goicoechea J.L."/>
            <person name="Lee S.J."/>
            <person name="Angelova A."/>
            <person name="Kudrna D."/>
            <person name="Luo M."/>
            <person name="Affourtit J."/>
            <person name="Desany B."/>
            <person name="Knight J."/>
            <person name="Niazi F."/>
            <person name="Egholm M."/>
            <person name="Wing R.A."/>
        </authorList>
    </citation>
    <scope>NUCLEOTIDE SEQUENCE [LARGE SCALE GENOMIC DNA]</scope>
    <source>
        <strain evidence="1">cv. IRGC 105608</strain>
    </source>
</reference>
<dbReference type="PaxDb" id="65489-OBART02G36820.1"/>
<accession>A0A0D3FBW8</accession>
<evidence type="ECO:0000313" key="2">
    <source>
        <dbReference type="Proteomes" id="UP000026960"/>
    </source>
</evidence>
<reference evidence="1" key="2">
    <citation type="submission" date="2015-03" db="UniProtKB">
        <authorList>
            <consortium name="EnsemblPlants"/>
        </authorList>
    </citation>
    <scope>IDENTIFICATION</scope>
</reference>
<protein>
    <submittedName>
        <fullName evidence="1">Uncharacterized protein</fullName>
    </submittedName>
</protein>
<dbReference type="Gramene" id="OBART02G36820.1">
    <property type="protein sequence ID" value="OBART02G36820.1"/>
    <property type="gene ID" value="OBART02G36820"/>
</dbReference>